<dbReference type="AlphaFoldDB" id="A0A1F5EQ43"/>
<dbReference type="InterPro" id="IPR001021">
    <property type="entry name" value="Ribosomal_bL25_long"/>
</dbReference>
<dbReference type="Proteomes" id="UP000176865">
    <property type="component" value="Unassembled WGS sequence"/>
</dbReference>
<dbReference type="Gene3D" id="2.40.240.10">
    <property type="entry name" value="Ribosomal Protein L25, Chain P"/>
    <property type="match status" value="1"/>
</dbReference>
<evidence type="ECO:0000259" key="8">
    <source>
        <dbReference type="Pfam" id="PF14693"/>
    </source>
</evidence>
<dbReference type="NCBIfam" id="TIGR00731">
    <property type="entry name" value="bL25_bact_ctc"/>
    <property type="match status" value="1"/>
</dbReference>
<dbReference type="InterPro" id="IPR011035">
    <property type="entry name" value="Ribosomal_bL25/Gln-tRNA_synth"/>
</dbReference>
<evidence type="ECO:0000256" key="5">
    <source>
        <dbReference type="HAMAP-Rule" id="MF_01334"/>
    </source>
</evidence>
<feature type="domain" description="Large ribosomal subunit protein bL25 beta" evidence="8">
    <location>
        <begin position="96"/>
        <end position="180"/>
    </location>
</feature>
<evidence type="ECO:0000256" key="2">
    <source>
        <dbReference type="ARBA" id="ARBA00022884"/>
    </source>
</evidence>
<evidence type="ECO:0000256" key="1">
    <source>
        <dbReference type="ARBA" id="ARBA00022730"/>
    </source>
</evidence>
<comment type="function">
    <text evidence="5">This is one of the proteins that binds to the 5S RNA in the ribosome where it forms part of the central protuberance.</text>
</comment>
<dbReference type="Pfam" id="PF14693">
    <property type="entry name" value="Ribosomal_TL5_C"/>
    <property type="match status" value="1"/>
</dbReference>
<gene>
    <name evidence="5" type="primary">rplY</name>
    <name evidence="5" type="synonym">ctc</name>
    <name evidence="9" type="ORF">A2996_03585</name>
</gene>
<dbReference type="SUPFAM" id="SSF50715">
    <property type="entry name" value="Ribosomal protein L25-like"/>
    <property type="match status" value="1"/>
</dbReference>
<evidence type="ECO:0000313" key="10">
    <source>
        <dbReference type="Proteomes" id="UP000176865"/>
    </source>
</evidence>
<keyword evidence="4 5" id="KW-0687">Ribonucleoprotein</keyword>
<evidence type="ECO:0000256" key="3">
    <source>
        <dbReference type="ARBA" id="ARBA00022980"/>
    </source>
</evidence>
<dbReference type="GO" id="GO:0008097">
    <property type="term" value="F:5S rRNA binding"/>
    <property type="evidence" value="ECO:0007669"/>
    <property type="project" value="InterPro"/>
</dbReference>
<reference evidence="9 10" key="1">
    <citation type="journal article" date="2016" name="Nat. Commun.">
        <title>Thousands of microbial genomes shed light on interconnected biogeochemical processes in an aquifer system.</title>
        <authorList>
            <person name="Anantharaman K."/>
            <person name="Brown C.T."/>
            <person name="Hug L.A."/>
            <person name="Sharon I."/>
            <person name="Castelle C.J."/>
            <person name="Probst A.J."/>
            <person name="Thomas B.C."/>
            <person name="Singh A."/>
            <person name="Wilkins M.J."/>
            <person name="Karaoz U."/>
            <person name="Brodie E.L."/>
            <person name="Williams K.H."/>
            <person name="Hubbard S.S."/>
            <person name="Banfield J.F."/>
        </authorList>
    </citation>
    <scope>NUCLEOTIDE SEQUENCE [LARGE SCALE GENOMIC DNA]</scope>
</reference>
<dbReference type="GO" id="GO:0006412">
    <property type="term" value="P:translation"/>
    <property type="evidence" value="ECO:0007669"/>
    <property type="project" value="UniProtKB-UniRule"/>
</dbReference>
<evidence type="ECO:0000256" key="6">
    <source>
        <dbReference type="SAM" id="MobiDB-lite"/>
    </source>
</evidence>
<feature type="region of interest" description="Disordered" evidence="6">
    <location>
        <begin position="181"/>
        <end position="208"/>
    </location>
</feature>
<dbReference type="InterPro" id="IPR037121">
    <property type="entry name" value="Ribosomal_bL25_C"/>
</dbReference>
<evidence type="ECO:0000259" key="7">
    <source>
        <dbReference type="Pfam" id="PF01386"/>
    </source>
</evidence>
<dbReference type="PANTHER" id="PTHR33284">
    <property type="entry name" value="RIBOSOMAL PROTEIN L25/GLN-TRNA SYNTHETASE, ANTI-CODON-BINDING DOMAIN-CONTAINING PROTEIN"/>
    <property type="match status" value="1"/>
</dbReference>
<feature type="domain" description="Large ribosomal subunit protein bL25 L25" evidence="7">
    <location>
        <begin position="4"/>
        <end position="88"/>
    </location>
</feature>
<dbReference type="GO" id="GO:0022625">
    <property type="term" value="C:cytosolic large ribosomal subunit"/>
    <property type="evidence" value="ECO:0007669"/>
    <property type="project" value="TreeGrafter"/>
</dbReference>
<evidence type="ECO:0000256" key="4">
    <source>
        <dbReference type="ARBA" id="ARBA00023274"/>
    </source>
</evidence>
<name>A0A1F5EQ43_9BACT</name>
<dbReference type="InterPro" id="IPR020930">
    <property type="entry name" value="Ribosomal_uL5_bac-type"/>
</dbReference>
<dbReference type="Pfam" id="PF01386">
    <property type="entry name" value="Ribosomal_L25p"/>
    <property type="match status" value="1"/>
</dbReference>
<protein>
    <recommendedName>
        <fullName evidence="5">Large ribosomal subunit protein bL25</fullName>
    </recommendedName>
    <alternativeName>
        <fullName evidence="5">General stress protein CTC</fullName>
    </alternativeName>
</protein>
<dbReference type="PANTHER" id="PTHR33284:SF1">
    <property type="entry name" value="RIBOSOMAL PROTEIN L25_GLN-TRNA SYNTHETASE, ANTI-CODON-BINDING DOMAIN-CONTAINING PROTEIN"/>
    <property type="match status" value="1"/>
</dbReference>
<sequence length="208" mass="22962">MLTLNVKTRDSKNKLNEIRNGGEIPAVFYGREVKSTSISVSASEFKSVWKKGGNSSIINLKGLKDEREAVIHDMDIDPVSNQVRHIDFYIVKKGEKMETTVSLEFVGEAPAVKTLGGVLVKALRELNIEVLPKDLPQHINVDISSLIDMDSQIAVKDLVLPTGVTVTDDAEEVVVLITHAEEEKESEPVDISSIEIEKKGKKEEEPAE</sequence>
<dbReference type="EMBL" id="MFAB01000001">
    <property type="protein sequence ID" value="OGD69519.1"/>
    <property type="molecule type" value="Genomic_DNA"/>
</dbReference>
<keyword evidence="2 5" id="KW-0694">RNA-binding</keyword>
<dbReference type="InterPro" id="IPR029751">
    <property type="entry name" value="Ribosomal_L25_dom"/>
</dbReference>
<comment type="subunit">
    <text evidence="5">Part of the 50S ribosomal subunit; part of the 5S rRNA/L5/L18/L25 subcomplex. Contacts the 5S rRNA. Binds to the 5S rRNA independently of L5 and L18.</text>
</comment>
<comment type="similarity">
    <text evidence="5">Belongs to the bacterial ribosomal protein bL25 family. CTC subfamily.</text>
</comment>
<dbReference type="GO" id="GO:0003735">
    <property type="term" value="F:structural constituent of ribosome"/>
    <property type="evidence" value="ECO:0007669"/>
    <property type="project" value="InterPro"/>
</dbReference>
<organism evidence="9 10">
    <name type="scientific">Candidatus Campbellbacteria bacterium RIFCSPLOWO2_01_FULL_34_15</name>
    <dbReference type="NCBI Taxonomy" id="1797579"/>
    <lineage>
        <taxon>Bacteria</taxon>
        <taxon>Candidatus Campbelliibacteriota</taxon>
    </lineage>
</organism>
<feature type="compositionally biased region" description="Basic and acidic residues" evidence="6">
    <location>
        <begin position="195"/>
        <end position="208"/>
    </location>
</feature>
<comment type="caution">
    <text evidence="9">The sequence shown here is derived from an EMBL/GenBank/DDBJ whole genome shotgun (WGS) entry which is preliminary data.</text>
</comment>
<dbReference type="CDD" id="cd00495">
    <property type="entry name" value="Ribosomal_L25_TL5_CTC"/>
    <property type="match status" value="1"/>
</dbReference>
<evidence type="ECO:0000313" key="9">
    <source>
        <dbReference type="EMBL" id="OGD69519.1"/>
    </source>
</evidence>
<dbReference type="InterPro" id="IPR020056">
    <property type="entry name" value="Rbsml_bL25/Gln-tRNA_synth_N"/>
</dbReference>
<proteinExistence type="inferred from homology"/>
<dbReference type="InterPro" id="IPR020057">
    <property type="entry name" value="Ribosomal_bL25_b-dom"/>
</dbReference>
<dbReference type="Gene3D" id="2.170.120.20">
    <property type="entry name" value="Ribosomal protein L25, beta domain"/>
    <property type="match status" value="1"/>
</dbReference>
<dbReference type="HAMAP" id="MF_01334">
    <property type="entry name" value="Ribosomal_bL25_CTC"/>
    <property type="match status" value="1"/>
</dbReference>
<dbReference type="STRING" id="1797579.A2996_03585"/>
<accession>A0A1F5EQ43</accession>
<keyword evidence="1 5" id="KW-0699">rRNA-binding</keyword>
<keyword evidence="3 5" id="KW-0689">Ribosomal protein</keyword>